<evidence type="ECO:0000313" key="2">
    <source>
        <dbReference type="Proteomes" id="UP000747542"/>
    </source>
</evidence>
<evidence type="ECO:0008006" key="3">
    <source>
        <dbReference type="Google" id="ProtNLM"/>
    </source>
</evidence>
<reference evidence="1" key="1">
    <citation type="journal article" date="2021" name="Sci. Adv.">
        <title>The American lobster genome reveals insights on longevity, neural, and immune adaptations.</title>
        <authorList>
            <person name="Polinski J.M."/>
            <person name="Zimin A.V."/>
            <person name="Clark K.F."/>
            <person name="Kohn A.B."/>
            <person name="Sadowski N."/>
            <person name="Timp W."/>
            <person name="Ptitsyn A."/>
            <person name="Khanna P."/>
            <person name="Romanova D.Y."/>
            <person name="Williams P."/>
            <person name="Greenwood S.J."/>
            <person name="Moroz L.L."/>
            <person name="Walt D.R."/>
            <person name="Bodnar A.G."/>
        </authorList>
    </citation>
    <scope>NUCLEOTIDE SEQUENCE</scope>
    <source>
        <strain evidence="1">GMGI-L3</strain>
    </source>
</reference>
<comment type="caution">
    <text evidence="1">The sequence shown here is derived from an EMBL/GenBank/DDBJ whole genome shotgun (WGS) entry which is preliminary data.</text>
</comment>
<proteinExistence type="predicted"/>
<name>A0A8J5N6D0_HOMAM</name>
<evidence type="ECO:0000313" key="1">
    <source>
        <dbReference type="EMBL" id="KAG7174161.1"/>
    </source>
</evidence>
<dbReference type="PANTHER" id="PTHR37162">
    <property type="entry name" value="HAT FAMILY DIMERISATION DOMAINCONTAINING PROTEIN-RELATED"/>
    <property type="match status" value="1"/>
</dbReference>
<protein>
    <recommendedName>
        <fullName evidence="3">DUF4371 domain-containing protein</fullName>
    </recommendedName>
</protein>
<organism evidence="1 2">
    <name type="scientific">Homarus americanus</name>
    <name type="common">American lobster</name>
    <dbReference type="NCBI Taxonomy" id="6706"/>
    <lineage>
        <taxon>Eukaryota</taxon>
        <taxon>Metazoa</taxon>
        <taxon>Ecdysozoa</taxon>
        <taxon>Arthropoda</taxon>
        <taxon>Crustacea</taxon>
        <taxon>Multicrustacea</taxon>
        <taxon>Malacostraca</taxon>
        <taxon>Eumalacostraca</taxon>
        <taxon>Eucarida</taxon>
        <taxon>Decapoda</taxon>
        <taxon>Pleocyemata</taxon>
        <taxon>Astacidea</taxon>
        <taxon>Nephropoidea</taxon>
        <taxon>Nephropidae</taxon>
        <taxon>Homarus</taxon>
    </lineage>
</organism>
<dbReference type="PANTHER" id="PTHR37162:SF1">
    <property type="entry name" value="BED-TYPE DOMAIN-CONTAINING PROTEIN"/>
    <property type="match status" value="1"/>
</dbReference>
<sequence>MYSINGLWVINDSCLFSSVDMVVMAAKRSFRDAWLNNEDFQPWLSRVEDNPSRAFCKICKREVSAELTAIKRHKTTKMPAVYEATEQQEVQQERIPVHHKNYVANGVAVATILFACFIAEHNLPFTTADHLVDLTKRMFPDSVIAQGMNMKRTKCTEVVRTLGRCVTEDLVDKLRENKFSITVDETTDISTMKASSVLVRFWDSTTNSIKSGLLEMINVYDDQWRDLDVIAIPPEIKDSSDIVDDFTKLRELKDGVGVSQFKDLCTFALQSVDVHYGMEI</sequence>
<keyword evidence="2" id="KW-1185">Reference proteome</keyword>
<accession>A0A8J5N6D0</accession>
<gene>
    <name evidence="1" type="ORF">Hamer_G003053</name>
</gene>
<dbReference type="AlphaFoldDB" id="A0A8J5N6D0"/>
<dbReference type="EMBL" id="JAHLQT010007678">
    <property type="protein sequence ID" value="KAG7174161.1"/>
    <property type="molecule type" value="Genomic_DNA"/>
</dbReference>
<dbReference type="Proteomes" id="UP000747542">
    <property type="component" value="Unassembled WGS sequence"/>
</dbReference>